<organism evidence="2 3">
    <name type="scientific">Microbacterium esteraromaticum</name>
    <dbReference type="NCBI Taxonomy" id="57043"/>
    <lineage>
        <taxon>Bacteria</taxon>
        <taxon>Bacillati</taxon>
        <taxon>Actinomycetota</taxon>
        <taxon>Actinomycetes</taxon>
        <taxon>Micrococcales</taxon>
        <taxon>Microbacteriaceae</taxon>
        <taxon>Microbacterium</taxon>
    </lineage>
</organism>
<name>A0A939DVI7_9MICO</name>
<dbReference type="Proteomes" id="UP000664385">
    <property type="component" value="Unassembled WGS sequence"/>
</dbReference>
<dbReference type="InterPro" id="IPR051532">
    <property type="entry name" value="Ester_Hydrolysis_Enzymes"/>
</dbReference>
<evidence type="ECO:0000313" key="3">
    <source>
        <dbReference type="Proteomes" id="UP000664385"/>
    </source>
</evidence>
<protein>
    <submittedName>
        <fullName evidence="2">SGNH/GDSL hydrolase family protein</fullName>
    </submittedName>
</protein>
<dbReference type="RefSeq" id="WP_206820706.1">
    <property type="nucleotide sequence ID" value="NZ_JAEKJQ010000001.1"/>
</dbReference>
<dbReference type="InterPro" id="IPR013830">
    <property type="entry name" value="SGNH_hydro"/>
</dbReference>
<comment type="caution">
    <text evidence="2">The sequence shown here is derived from an EMBL/GenBank/DDBJ whole genome shotgun (WGS) entry which is preliminary data.</text>
</comment>
<dbReference type="PANTHER" id="PTHR30383:SF5">
    <property type="entry name" value="SGNH HYDROLASE-TYPE ESTERASE DOMAIN-CONTAINING PROTEIN"/>
    <property type="match status" value="1"/>
</dbReference>
<reference evidence="2" key="1">
    <citation type="submission" date="2020-12" db="EMBL/GenBank/DDBJ databases">
        <title>PHA producing bacteria isolated from mangrove.</title>
        <authorList>
            <person name="Zheng W."/>
            <person name="Yu S."/>
            <person name="Huang Y."/>
        </authorList>
    </citation>
    <scope>NUCLEOTIDE SEQUENCE</scope>
    <source>
        <strain evidence="2">GN8-5</strain>
    </source>
</reference>
<dbReference type="Pfam" id="PF13472">
    <property type="entry name" value="Lipase_GDSL_2"/>
    <property type="match status" value="1"/>
</dbReference>
<dbReference type="GO" id="GO:0004622">
    <property type="term" value="F:phosphatidylcholine lysophospholipase activity"/>
    <property type="evidence" value="ECO:0007669"/>
    <property type="project" value="TreeGrafter"/>
</dbReference>
<gene>
    <name evidence="2" type="ORF">JF543_07385</name>
</gene>
<dbReference type="AlphaFoldDB" id="A0A939DVI7"/>
<dbReference type="EMBL" id="JAEMWU010000001">
    <property type="protein sequence ID" value="MBN8205782.1"/>
    <property type="molecule type" value="Genomic_DNA"/>
</dbReference>
<proteinExistence type="predicted"/>
<dbReference type="Gene3D" id="3.40.50.1110">
    <property type="entry name" value="SGNH hydrolase"/>
    <property type="match status" value="1"/>
</dbReference>
<dbReference type="PANTHER" id="PTHR30383">
    <property type="entry name" value="THIOESTERASE 1/PROTEASE 1/LYSOPHOSPHOLIPASE L1"/>
    <property type="match status" value="1"/>
</dbReference>
<feature type="domain" description="SGNH hydrolase-type esterase" evidence="1">
    <location>
        <begin position="65"/>
        <end position="234"/>
    </location>
</feature>
<evidence type="ECO:0000259" key="1">
    <source>
        <dbReference type="Pfam" id="PF13472"/>
    </source>
</evidence>
<dbReference type="InterPro" id="IPR036514">
    <property type="entry name" value="SGNH_hydro_sf"/>
</dbReference>
<evidence type="ECO:0000313" key="2">
    <source>
        <dbReference type="EMBL" id="MBN8205782.1"/>
    </source>
</evidence>
<accession>A0A939DVI7</accession>
<sequence length="264" mass="27951">MTLHPPTRRRRMVIALVGAFAVVLAVVIGITRPWNTPAETTPIAAGQDGAVPAPLHLAERPRVLVFGDSWTYGSAATEPTLGYAYLLADLIEGETVVAGVPGSGYQRPGRNGPAYGERVAALDATIAPDLVIMQGSINDRREDAAGYRAAVTAVWDQLVAVFPDVPVVVLGPAPHELPVGASTARIDRDLADLAAARNWWYISPVQDEWITDRNYLDVIDVGAGRKHPSNAGHEYLAEKVAEALAGLADAPVTAADGPEESPVE</sequence>
<keyword evidence="2" id="KW-0378">Hydrolase</keyword>
<dbReference type="SUPFAM" id="SSF52266">
    <property type="entry name" value="SGNH hydrolase"/>
    <property type="match status" value="1"/>
</dbReference>
<dbReference type="CDD" id="cd00229">
    <property type="entry name" value="SGNH_hydrolase"/>
    <property type="match status" value="1"/>
</dbReference>